<evidence type="ECO:0000313" key="8">
    <source>
        <dbReference type="EMBL" id="OHT13561.1"/>
    </source>
</evidence>
<keyword evidence="6 7" id="KW-0333">Golgi apparatus</keyword>
<dbReference type="Pfam" id="PF04051">
    <property type="entry name" value="TRAPP"/>
    <property type="match status" value="1"/>
</dbReference>
<evidence type="ECO:0000313" key="9">
    <source>
        <dbReference type="Proteomes" id="UP000179807"/>
    </source>
</evidence>
<dbReference type="RefSeq" id="XP_068366697.1">
    <property type="nucleotide sequence ID" value="XM_068491212.1"/>
</dbReference>
<comment type="similarity">
    <text evidence="2 7">Belongs to the TRAPP small subunits family. BET3 subfamily.</text>
</comment>
<gene>
    <name evidence="8" type="ORF">TRFO_03312</name>
</gene>
<dbReference type="VEuPathDB" id="TrichDB:TRFO_03312"/>
<keyword evidence="4 7" id="KW-0256">Endoplasmic reticulum</keyword>
<dbReference type="InterPro" id="IPR007194">
    <property type="entry name" value="TRAPP_component"/>
</dbReference>
<evidence type="ECO:0000256" key="2">
    <source>
        <dbReference type="ARBA" id="ARBA00006218"/>
    </source>
</evidence>
<dbReference type="GO" id="GO:1990072">
    <property type="term" value="C:TRAPPIII protein complex"/>
    <property type="evidence" value="ECO:0007669"/>
    <property type="project" value="TreeGrafter"/>
</dbReference>
<dbReference type="SUPFAM" id="SSF111126">
    <property type="entry name" value="Ligand-binding domain in the NO signalling and Golgi transport"/>
    <property type="match status" value="1"/>
</dbReference>
<dbReference type="PIRSF" id="PIRSF017479">
    <property type="entry name" value="TRAPP_I_complex_Trs31"/>
    <property type="match status" value="1"/>
</dbReference>
<proteinExistence type="inferred from homology"/>
<dbReference type="InterPro" id="IPR024096">
    <property type="entry name" value="NO_sig/Golgi_transp_ligand-bd"/>
</dbReference>
<dbReference type="AlphaFoldDB" id="A0A1J4KQI0"/>
<keyword evidence="9" id="KW-1185">Reference proteome</keyword>
<evidence type="ECO:0000256" key="4">
    <source>
        <dbReference type="ARBA" id="ARBA00022824"/>
    </source>
</evidence>
<sequence>MTRLPDKQTRIPKTTYALLFGEVIQYCHQNADSMDSFGKQLHSMGYPVGCAILEVLTQNKETSFKTQQKEVPMLLLVKEKIWPFLFGAQATELQQQLDDQSCYMMYDDKPMVTQFISLPADIRNQFTCCAFVAGIIEGILTSAGHQCRVSGHPNPMLPSSDKVVYLIKFLNESSS</sequence>
<evidence type="ECO:0000256" key="1">
    <source>
        <dbReference type="ARBA" id="ARBA00004240"/>
    </source>
</evidence>
<organism evidence="8 9">
    <name type="scientific">Tritrichomonas foetus</name>
    <dbReference type="NCBI Taxonomy" id="1144522"/>
    <lineage>
        <taxon>Eukaryota</taxon>
        <taxon>Metamonada</taxon>
        <taxon>Parabasalia</taxon>
        <taxon>Tritrichomonadida</taxon>
        <taxon>Tritrichomonadidae</taxon>
        <taxon>Tritrichomonas</taxon>
    </lineage>
</organism>
<keyword evidence="3 7" id="KW-0813">Transport</keyword>
<evidence type="ECO:0000256" key="6">
    <source>
        <dbReference type="ARBA" id="ARBA00023034"/>
    </source>
</evidence>
<evidence type="ECO:0000256" key="3">
    <source>
        <dbReference type="ARBA" id="ARBA00022448"/>
    </source>
</evidence>
<dbReference type="GeneID" id="94825916"/>
<name>A0A1J4KQI0_9EUKA</name>
<dbReference type="CDD" id="cd14943">
    <property type="entry name" value="TRAPPC5_Trs31"/>
    <property type="match status" value="1"/>
</dbReference>
<comment type="subcellular location">
    <subcellularLocation>
        <location evidence="1">Endoplasmic reticulum</location>
    </subcellularLocation>
    <subcellularLocation>
        <location evidence="7">Golgi apparatus</location>
        <location evidence="7">cis-Golgi network</location>
    </subcellularLocation>
</comment>
<dbReference type="PANTHER" id="PTHR20902">
    <property type="entry name" value="41-2 PROTEIN ANTIGEN-RELATED"/>
    <property type="match status" value="1"/>
</dbReference>
<dbReference type="Gene3D" id="3.30.1380.20">
    <property type="entry name" value="Trafficking protein particle complex subunit 3"/>
    <property type="match status" value="1"/>
</dbReference>
<dbReference type="GO" id="GO:0006888">
    <property type="term" value="P:endoplasmic reticulum to Golgi vesicle-mediated transport"/>
    <property type="evidence" value="ECO:0007669"/>
    <property type="project" value="TreeGrafter"/>
</dbReference>
<comment type="subunit">
    <text evidence="7">Part of the multisubunit TRAPP (transport protein particle) complex.</text>
</comment>
<dbReference type="PANTHER" id="PTHR20902:SF0">
    <property type="entry name" value="TRAFFICKING PROTEIN PARTICLE COMPLEX SUBUNIT 5"/>
    <property type="match status" value="1"/>
</dbReference>
<keyword evidence="5 7" id="KW-0931">ER-Golgi transport</keyword>
<accession>A0A1J4KQI0</accession>
<dbReference type="Proteomes" id="UP000179807">
    <property type="component" value="Unassembled WGS sequence"/>
</dbReference>
<dbReference type="EMBL" id="MLAK01000509">
    <property type="protein sequence ID" value="OHT13561.1"/>
    <property type="molecule type" value="Genomic_DNA"/>
</dbReference>
<protein>
    <recommendedName>
        <fullName evidence="7">Trafficking protein particle complex subunit</fullName>
    </recommendedName>
</protein>
<comment type="caution">
    <text evidence="8">The sequence shown here is derived from an EMBL/GenBank/DDBJ whole genome shotgun (WGS) entry which is preliminary data.</text>
</comment>
<evidence type="ECO:0000256" key="7">
    <source>
        <dbReference type="PIRNR" id="PIRNR017479"/>
    </source>
</evidence>
<evidence type="ECO:0000256" key="5">
    <source>
        <dbReference type="ARBA" id="ARBA00022892"/>
    </source>
</evidence>
<dbReference type="GO" id="GO:1990070">
    <property type="term" value="C:TRAPPI protein complex"/>
    <property type="evidence" value="ECO:0007669"/>
    <property type="project" value="TreeGrafter"/>
</dbReference>
<dbReference type="GO" id="GO:0005783">
    <property type="term" value="C:endoplasmic reticulum"/>
    <property type="evidence" value="ECO:0007669"/>
    <property type="project" value="UniProtKB-SubCell"/>
</dbReference>
<dbReference type="GO" id="GO:1990071">
    <property type="term" value="C:TRAPPII protein complex"/>
    <property type="evidence" value="ECO:0007669"/>
    <property type="project" value="TreeGrafter"/>
</dbReference>
<reference evidence="8" key="1">
    <citation type="submission" date="2016-10" db="EMBL/GenBank/DDBJ databases">
        <authorList>
            <person name="Benchimol M."/>
            <person name="Almeida L.G."/>
            <person name="Vasconcelos A.T."/>
            <person name="Perreira-Neves A."/>
            <person name="Rosa I.A."/>
            <person name="Tasca T."/>
            <person name="Bogo M.R."/>
            <person name="de Souza W."/>
        </authorList>
    </citation>
    <scope>NUCLEOTIDE SEQUENCE [LARGE SCALE GENOMIC DNA]</scope>
    <source>
        <strain evidence="8">K</strain>
    </source>
</reference>
<dbReference type="InterPro" id="IPR016696">
    <property type="entry name" value="TRAPP-I_su5"/>
</dbReference>
<dbReference type="OrthoDB" id="10254842at2759"/>